<dbReference type="PANTHER" id="PTHR40630">
    <property type="entry name" value="POSSIBLE DNA-BINDING PROTEIN"/>
    <property type="match status" value="1"/>
</dbReference>
<accession>A0ABV0JA29</accession>
<dbReference type="Proteomes" id="UP001464891">
    <property type="component" value="Unassembled WGS sequence"/>
</dbReference>
<dbReference type="EMBL" id="JAMPKM010000010">
    <property type="protein sequence ID" value="MEP0818638.1"/>
    <property type="molecule type" value="Genomic_DNA"/>
</dbReference>
<name>A0ABV0JA29_9CYAN</name>
<dbReference type="RefSeq" id="WP_190433033.1">
    <property type="nucleotide sequence ID" value="NZ_JAMPKM010000010.1"/>
</dbReference>
<keyword evidence="2" id="KW-1185">Reference proteome</keyword>
<evidence type="ECO:0000313" key="1">
    <source>
        <dbReference type="EMBL" id="MEP0818638.1"/>
    </source>
</evidence>
<reference evidence="1 2" key="1">
    <citation type="submission" date="2022-04" db="EMBL/GenBank/DDBJ databases">
        <title>Positive selection, recombination, and allopatry shape intraspecific diversity of widespread and dominant cyanobacteria.</title>
        <authorList>
            <person name="Wei J."/>
            <person name="Shu W."/>
            <person name="Hu C."/>
        </authorList>
    </citation>
    <scope>NUCLEOTIDE SEQUENCE [LARGE SCALE GENOMIC DNA]</scope>
    <source>
        <strain evidence="1 2">GB2-A4</strain>
    </source>
</reference>
<evidence type="ECO:0000313" key="2">
    <source>
        <dbReference type="Proteomes" id="UP001464891"/>
    </source>
</evidence>
<gene>
    <name evidence="1" type="ORF">NC998_16180</name>
</gene>
<comment type="caution">
    <text evidence="1">The sequence shown here is derived from an EMBL/GenBank/DDBJ whole genome shotgun (WGS) entry which is preliminary data.</text>
</comment>
<protein>
    <submittedName>
        <fullName evidence="1">DUF3140 domain-containing protein</fullName>
    </submittedName>
</protein>
<organism evidence="1 2">
    <name type="scientific">Trichocoleus desertorum GB2-A4</name>
    <dbReference type="NCBI Taxonomy" id="2933944"/>
    <lineage>
        <taxon>Bacteria</taxon>
        <taxon>Bacillati</taxon>
        <taxon>Cyanobacteriota</taxon>
        <taxon>Cyanophyceae</taxon>
        <taxon>Leptolyngbyales</taxon>
        <taxon>Trichocoleusaceae</taxon>
        <taxon>Trichocoleus</taxon>
    </lineage>
</organism>
<proteinExistence type="predicted"/>
<dbReference type="PANTHER" id="PTHR40630:SF1">
    <property type="entry name" value="DNA-BINDING PROTEIN"/>
    <property type="match status" value="1"/>
</dbReference>
<dbReference type="Pfam" id="PF11338">
    <property type="entry name" value="DUF3140"/>
    <property type="match status" value="1"/>
</dbReference>
<sequence length="109" mass="12545">MTTDAKSVVEEFKQTVNMTARELNTWLQTEESKAVGQKELGHESIGHQSGKHIVELLSKSQADYDEGDLSQMKRVISYVHRHLAQHPSGNIEQTRWRYSLMNWGHDPLK</sequence>
<dbReference type="InterPro" id="IPR021487">
    <property type="entry name" value="DUF3140"/>
</dbReference>